<gene>
    <name evidence="3" type="ORF">ACFSJ3_18725</name>
</gene>
<sequence length="431" mass="48207">MHAVAESFSPLLNNRFRLDHGIEEITFVIYRQKGSAPVVLIQPDGSKLYASRHDEERVAWYDDDNFDLITLKQPMAGPWQVVGSVDPRNRMITMSDVRLVLDTIPDELFVGEQLKLTGRVENRGQVIDLTPFVANLKMEVWARAVGLSSSYDLSYNGLKLAEFEDNGKELDEVPGDGVLSGALDLNITADQYDVSIRVYNPTFERSLSHSLRLLPSPIRAELVEEEDKPSAVQFDFDGSAIELKDINIIGEISSSDGRSTEFTLSSQETDRALFSLSDLTISGDYTMNAQVFGRNVVTGRDMILNTNSVRFSVVNYGPTPQERVADVAGLEVEPTLSDPGLNRILNQVDDEFNRQLHELDEKLNKPAPQVNWWLIIGLNAGLILLALVGMIVYKWLVLKRTQKAALEAEKQAEPESEQLDEELIDLSLPED</sequence>
<protein>
    <recommendedName>
        <fullName evidence="5">TIGR03503 family protein</fullName>
    </recommendedName>
</protein>
<keyword evidence="4" id="KW-1185">Reference proteome</keyword>
<feature type="transmembrane region" description="Helical" evidence="2">
    <location>
        <begin position="372"/>
        <end position="393"/>
    </location>
</feature>
<evidence type="ECO:0008006" key="5">
    <source>
        <dbReference type="Google" id="ProtNLM"/>
    </source>
</evidence>
<reference evidence="4" key="1">
    <citation type="journal article" date="2019" name="Int. J. Syst. Evol. Microbiol.">
        <title>The Global Catalogue of Microorganisms (GCM) 10K type strain sequencing project: providing services to taxonomists for standard genome sequencing and annotation.</title>
        <authorList>
            <consortium name="The Broad Institute Genomics Platform"/>
            <consortium name="The Broad Institute Genome Sequencing Center for Infectious Disease"/>
            <person name="Wu L."/>
            <person name="Ma J."/>
        </authorList>
    </citation>
    <scope>NUCLEOTIDE SEQUENCE [LARGE SCALE GENOMIC DNA]</scope>
    <source>
        <strain evidence="4">CGMCC 1.10992</strain>
    </source>
</reference>
<feature type="region of interest" description="Disordered" evidence="1">
    <location>
        <begin position="408"/>
        <end position="431"/>
    </location>
</feature>
<evidence type="ECO:0000313" key="4">
    <source>
        <dbReference type="Proteomes" id="UP001597380"/>
    </source>
</evidence>
<dbReference type="Proteomes" id="UP001597380">
    <property type="component" value="Unassembled WGS sequence"/>
</dbReference>
<keyword evidence="2" id="KW-1133">Transmembrane helix</keyword>
<proteinExistence type="predicted"/>
<dbReference type="RefSeq" id="WP_345342280.1">
    <property type="nucleotide sequence ID" value="NZ_BAABLI010000034.1"/>
</dbReference>
<organism evidence="3 4">
    <name type="scientific">Corallincola platygyrae</name>
    <dbReference type="NCBI Taxonomy" id="1193278"/>
    <lineage>
        <taxon>Bacteria</taxon>
        <taxon>Pseudomonadati</taxon>
        <taxon>Pseudomonadota</taxon>
        <taxon>Gammaproteobacteria</taxon>
        <taxon>Alteromonadales</taxon>
        <taxon>Psychromonadaceae</taxon>
        <taxon>Corallincola</taxon>
    </lineage>
</organism>
<evidence type="ECO:0000256" key="2">
    <source>
        <dbReference type="SAM" id="Phobius"/>
    </source>
</evidence>
<dbReference type="EMBL" id="JBHUHT010000031">
    <property type="protein sequence ID" value="MFD2098019.1"/>
    <property type="molecule type" value="Genomic_DNA"/>
</dbReference>
<comment type="caution">
    <text evidence="3">The sequence shown here is derived from an EMBL/GenBank/DDBJ whole genome shotgun (WGS) entry which is preliminary data.</text>
</comment>
<name>A0ABW4XS78_9GAMM</name>
<evidence type="ECO:0000313" key="3">
    <source>
        <dbReference type="EMBL" id="MFD2098019.1"/>
    </source>
</evidence>
<evidence type="ECO:0000256" key="1">
    <source>
        <dbReference type="SAM" id="MobiDB-lite"/>
    </source>
</evidence>
<accession>A0ABW4XS78</accession>
<keyword evidence="2" id="KW-0812">Transmembrane</keyword>
<feature type="compositionally biased region" description="Acidic residues" evidence="1">
    <location>
        <begin position="414"/>
        <end position="431"/>
    </location>
</feature>
<keyword evidence="2" id="KW-0472">Membrane</keyword>